<dbReference type="AlphaFoldDB" id="A0A426YQJ6"/>
<accession>A0A426YQJ6</accession>
<dbReference type="Proteomes" id="UP000287651">
    <property type="component" value="Unassembled WGS sequence"/>
</dbReference>
<sequence>MDATDRSKGQISFSSRQNSVMSQISEMDSDDMDGSSSPKDDGGGGRSYLPGFPVGSWDDSSPFNNDSLPGLRGGRDGEEKMVTGLSPLELPQVPHLFSICSILSTSSADYLPRTTSEMATIEKFLQFHDAVPCKIRAKRGCATHPRSIAERIHIRAAWFIEHVWTLTFEGIIGKPGELQLFSWQAEALTDRSGRGDLWLAREKQIRM</sequence>
<protein>
    <submittedName>
        <fullName evidence="2">Uncharacterized protein</fullName>
    </submittedName>
</protein>
<feature type="compositionally biased region" description="Polar residues" evidence="1">
    <location>
        <begin position="58"/>
        <end position="67"/>
    </location>
</feature>
<evidence type="ECO:0000256" key="1">
    <source>
        <dbReference type="SAM" id="MobiDB-lite"/>
    </source>
</evidence>
<organism evidence="2 3">
    <name type="scientific">Ensete ventricosum</name>
    <name type="common">Abyssinian banana</name>
    <name type="synonym">Musa ensete</name>
    <dbReference type="NCBI Taxonomy" id="4639"/>
    <lineage>
        <taxon>Eukaryota</taxon>
        <taxon>Viridiplantae</taxon>
        <taxon>Streptophyta</taxon>
        <taxon>Embryophyta</taxon>
        <taxon>Tracheophyta</taxon>
        <taxon>Spermatophyta</taxon>
        <taxon>Magnoliopsida</taxon>
        <taxon>Liliopsida</taxon>
        <taxon>Zingiberales</taxon>
        <taxon>Musaceae</taxon>
        <taxon>Ensete</taxon>
    </lineage>
</organism>
<proteinExistence type="predicted"/>
<feature type="region of interest" description="Disordered" evidence="1">
    <location>
        <begin position="1"/>
        <end position="79"/>
    </location>
</feature>
<evidence type="ECO:0000313" key="2">
    <source>
        <dbReference type="EMBL" id="RRT53984.1"/>
    </source>
</evidence>
<feature type="compositionally biased region" description="Polar residues" evidence="1">
    <location>
        <begin position="9"/>
        <end position="26"/>
    </location>
</feature>
<reference evidence="2 3" key="1">
    <citation type="journal article" date="2014" name="Agronomy (Basel)">
        <title>A Draft Genome Sequence for Ensete ventricosum, the Drought-Tolerant Tree Against Hunger.</title>
        <authorList>
            <person name="Harrison J."/>
            <person name="Moore K.A."/>
            <person name="Paszkiewicz K."/>
            <person name="Jones T."/>
            <person name="Grant M."/>
            <person name="Ambacheew D."/>
            <person name="Muzemil S."/>
            <person name="Studholme D.J."/>
        </authorList>
    </citation>
    <scope>NUCLEOTIDE SEQUENCE [LARGE SCALE GENOMIC DNA]</scope>
</reference>
<gene>
    <name evidence="2" type="ORF">B296_00049473</name>
</gene>
<comment type="caution">
    <text evidence="2">The sequence shown here is derived from an EMBL/GenBank/DDBJ whole genome shotgun (WGS) entry which is preliminary data.</text>
</comment>
<dbReference type="EMBL" id="AMZH03010840">
    <property type="protein sequence ID" value="RRT53984.1"/>
    <property type="molecule type" value="Genomic_DNA"/>
</dbReference>
<name>A0A426YQJ6_ENSVE</name>
<evidence type="ECO:0000313" key="3">
    <source>
        <dbReference type="Proteomes" id="UP000287651"/>
    </source>
</evidence>